<organism evidence="1 2">
    <name type="scientific">Roseomonas acroporae</name>
    <dbReference type="NCBI Taxonomy" id="2937791"/>
    <lineage>
        <taxon>Bacteria</taxon>
        <taxon>Pseudomonadati</taxon>
        <taxon>Pseudomonadota</taxon>
        <taxon>Alphaproteobacteria</taxon>
        <taxon>Acetobacterales</taxon>
        <taxon>Roseomonadaceae</taxon>
        <taxon>Roseomonas</taxon>
    </lineage>
</organism>
<gene>
    <name evidence="1" type="ORF">M0638_20505</name>
</gene>
<dbReference type="EMBL" id="JALPRX010000095">
    <property type="protein sequence ID" value="MCK8786757.1"/>
    <property type="molecule type" value="Genomic_DNA"/>
</dbReference>
<accession>A0A9X1YBL9</accession>
<evidence type="ECO:0000313" key="2">
    <source>
        <dbReference type="Proteomes" id="UP001139516"/>
    </source>
</evidence>
<name>A0A9X1YBL9_9PROT</name>
<dbReference type="RefSeq" id="WP_248668871.1">
    <property type="nucleotide sequence ID" value="NZ_JALPRX010000095.1"/>
</dbReference>
<protein>
    <submittedName>
        <fullName evidence="1">Uncharacterized protein</fullName>
    </submittedName>
</protein>
<sequence length="156" mass="15676">MAAHIPITSPPPGANGGACPARPVIGSPISGNQTARLPLGALLPTAIAAIGTTPPDALLLAVADRWLRSVREAAWLAELSAAAPDPATSDSIMARARALTMPARDLLRQAIALPATSTAGMVAKATVLAQLVEGDDRPAAALAGSLARDLIGEVRA</sequence>
<reference evidence="1" key="1">
    <citation type="submission" date="2022-04" db="EMBL/GenBank/DDBJ databases">
        <title>Roseomonas acroporae sp. nov., isolated from coral Acropora digitifera.</title>
        <authorList>
            <person name="Sun H."/>
        </authorList>
    </citation>
    <scope>NUCLEOTIDE SEQUENCE</scope>
    <source>
        <strain evidence="1">NAR14</strain>
    </source>
</reference>
<dbReference type="Proteomes" id="UP001139516">
    <property type="component" value="Unassembled WGS sequence"/>
</dbReference>
<proteinExistence type="predicted"/>
<evidence type="ECO:0000313" key="1">
    <source>
        <dbReference type="EMBL" id="MCK8786757.1"/>
    </source>
</evidence>
<comment type="caution">
    <text evidence="1">The sequence shown here is derived from an EMBL/GenBank/DDBJ whole genome shotgun (WGS) entry which is preliminary data.</text>
</comment>
<keyword evidence="2" id="KW-1185">Reference proteome</keyword>
<dbReference type="AlphaFoldDB" id="A0A9X1YBL9"/>